<evidence type="ECO:0000313" key="2">
    <source>
        <dbReference type="Proteomes" id="UP000694387"/>
    </source>
</evidence>
<organism evidence="1 2">
    <name type="scientific">Equus asinus</name>
    <name type="common">Donkey</name>
    <name type="synonym">Equus africanus asinus</name>
    <dbReference type="NCBI Taxonomy" id="9793"/>
    <lineage>
        <taxon>Eukaryota</taxon>
        <taxon>Metazoa</taxon>
        <taxon>Chordata</taxon>
        <taxon>Craniata</taxon>
        <taxon>Vertebrata</taxon>
        <taxon>Euteleostomi</taxon>
        <taxon>Mammalia</taxon>
        <taxon>Eutheria</taxon>
        <taxon>Laurasiatheria</taxon>
        <taxon>Perissodactyla</taxon>
        <taxon>Equidae</taxon>
        <taxon>Equus</taxon>
    </lineage>
</organism>
<keyword evidence="2" id="KW-1185">Reference proteome</keyword>
<evidence type="ECO:0000313" key="1">
    <source>
        <dbReference type="Ensembl" id="ENSEASP00005062277.1"/>
    </source>
</evidence>
<dbReference type="Ensembl" id="ENSEAST00005063601.1">
    <property type="protein sequence ID" value="ENSEASP00005062277.1"/>
    <property type="gene ID" value="ENSEASG00005026764.1"/>
</dbReference>
<sequence>PWYPAWGTGAGGRVRPEGERKHRWAQIALNGSQMLAQSRNQDVALEEKGVQGRKAPRVKFTPQNQRVREGICRDTAGVSPAGMATIWAFQSS</sequence>
<reference evidence="1 2" key="1">
    <citation type="journal article" date="2020" name="Nat. Commun.">
        <title>Donkey genomes provide new insights into domestication and selection for coat color.</title>
        <authorList>
            <person name="Wang"/>
            <person name="C."/>
            <person name="Li"/>
            <person name="H."/>
            <person name="Guo"/>
            <person name="Y."/>
            <person name="Huang"/>
            <person name="J."/>
            <person name="Sun"/>
            <person name="Y."/>
            <person name="Min"/>
            <person name="J."/>
            <person name="Wang"/>
            <person name="J."/>
            <person name="Fang"/>
            <person name="X."/>
            <person name="Zhao"/>
            <person name="Z."/>
            <person name="Wang"/>
            <person name="S."/>
            <person name="Zhang"/>
            <person name="Y."/>
            <person name="Liu"/>
            <person name="Q."/>
            <person name="Jiang"/>
            <person name="Q."/>
            <person name="Wang"/>
            <person name="X."/>
            <person name="Guo"/>
            <person name="Y."/>
            <person name="Yang"/>
            <person name="C."/>
            <person name="Wang"/>
            <person name="Y."/>
            <person name="Tian"/>
            <person name="F."/>
            <person name="Zhuang"/>
            <person name="G."/>
            <person name="Fan"/>
            <person name="Y."/>
            <person name="Gao"/>
            <person name="Q."/>
            <person name="Li"/>
            <person name="Y."/>
            <person name="Ju"/>
            <person name="Z."/>
            <person name="Li"/>
            <person name="J."/>
            <person name="Li"/>
            <person name="R."/>
            <person name="Hou"/>
            <person name="M."/>
            <person name="Yang"/>
            <person name="G."/>
            <person name="Liu"/>
            <person name="G."/>
            <person name="Liu"/>
            <person name="W."/>
            <person name="Guo"/>
            <person name="J."/>
            <person name="Pan"/>
            <person name="S."/>
            <person name="Fan"/>
            <person name="G."/>
            <person name="Zhang"/>
            <person name="W."/>
            <person name="Zhang"/>
            <person name="R."/>
            <person name="Yu"/>
            <person name="J."/>
            <person name="Zhang"/>
            <person name="X."/>
            <person name="Yin"/>
            <person name="Q."/>
            <person name="Ji"/>
            <person name="C."/>
            <person name="Jin"/>
            <person name="Y."/>
            <person name="Yue"/>
            <person name="G."/>
            <person name="Liu"/>
            <person name="M."/>
            <person name="Xu"/>
            <person name="J."/>
            <person name="Liu"/>
            <person name="S."/>
            <person name="Jordana"/>
            <person name="J."/>
            <person name="Noce"/>
            <person name="A."/>
            <person name="Amills"/>
            <person name="M."/>
            <person name="Wu"/>
            <person name="D.D."/>
            <person name="Li"/>
            <person name="S."/>
            <person name="Zhou"/>
            <person name="X. and Zhong"/>
            <person name="J."/>
        </authorList>
    </citation>
    <scope>NUCLEOTIDE SEQUENCE [LARGE SCALE GENOMIC DNA]</scope>
</reference>
<reference evidence="1" key="2">
    <citation type="submission" date="2025-08" db="UniProtKB">
        <authorList>
            <consortium name="Ensembl"/>
        </authorList>
    </citation>
    <scope>IDENTIFICATION</scope>
</reference>
<accession>A0A9L0KHJ9</accession>
<dbReference type="AlphaFoldDB" id="A0A9L0KHJ9"/>
<reference evidence="1" key="3">
    <citation type="submission" date="2025-09" db="UniProtKB">
        <authorList>
            <consortium name="Ensembl"/>
        </authorList>
    </citation>
    <scope>IDENTIFICATION</scope>
</reference>
<protein>
    <submittedName>
        <fullName evidence="1">Uncharacterized protein</fullName>
    </submittedName>
</protein>
<proteinExistence type="predicted"/>
<name>A0A9L0KHJ9_EQUAS</name>
<dbReference type="GeneTree" id="ENSGT01090000263435"/>
<dbReference type="Proteomes" id="UP000694387">
    <property type="component" value="Chromosome 5"/>
</dbReference>